<feature type="region of interest" description="Disordered" evidence="1">
    <location>
        <begin position="24"/>
        <end position="104"/>
    </location>
</feature>
<dbReference type="AlphaFoldDB" id="A0A7X6MET6"/>
<evidence type="ECO:0008006" key="5">
    <source>
        <dbReference type="Google" id="ProtNLM"/>
    </source>
</evidence>
<evidence type="ECO:0000256" key="2">
    <source>
        <dbReference type="SAM" id="SignalP"/>
    </source>
</evidence>
<organism evidence="3 4">
    <name type="scientific">Nocardiopsis alborubida</name>
    <dbReference type="NCBI Taxonomy" id="146802"/>
    <lineage>
        <taxon>Bacteria</taxon>
        <taxon>Bacillati</taxon>
        <taxon>Actinomycetota</taxon>
        <taxon>Actinomycetes</taxon>
        <taxon>Streptosporangiales</taxon>
        <taxon>Nocardiopsidaceae</taxon>
        <taxon>Nocardiopsis</taxon>
    </lineage>
</organism>
<protein>
    <recommendedName>
        <fullName evidence="5">DUF1573 domain-containing protein</fullName>
    </recommendedName>
</protein>
<dbReference type="RefSeq" id="WP_061079547.1">
    <property type="nucleotide sequence ID" value="NZ_JAAXPG010000018.1"/>
</dbReference>
<evidence type="ECO:0000313" key="3">
    <source>
        <dbReference type="EMBL" id="NKY99779.1"/>
    </source>
</evidence>
<feature type="chain" id="PRO_5039356572" description="DUF1573 domain-containing protein" evidence="2">
    <location>
        <begin position="23"/>
        <end position="226"/>
    </location>
</feature>
<feature type="signal peptide" evidence="2">
    <location>
        <begin position="1"/>
        <end position="22"/>
    </location>
</feature>
<evidence type="ECO:0000313" key="4">
    <source>
        <dbReference type="Proteomes" id="UP000553209"/>
    </source>
</evidence>
<feature type="compositionally biased region" description="Basic and acidic residues" evidence="1">
    <location>
        <begin position="86"/>
        <end position="104"/>
    </location>
</feature>
<keyword evidence="4" id="KW-1185">Reference proteome</keyword>
<keyword evidence="2" id="KW-0732">Signal</keyword>
<comment type="caution">
    <text evidence="3">The sequence shown here is derived from an EMBL/GenBank/DDBJ whole genome shotgun (WGS) entry which is preliminary data.</text>
</comment>
<accession>A0A7X6MET6</accession>
<gene>
    <name evidence="3" type="ORF">HGB44_19215</name>
</gene>
<sequence>MATPRTTAVALIAAALTLIATACSGGNPAEAPQGPEASLDHRTDLPEGSASPTGATREDPPPPPPPVPGDGGAEGDGAESGAAEDDGARDGREPREPRDEVTVRRGGTELVVGVRELVSGGATVELVLRIHNGGDADSPAFAELVGSDEGMAAVELVDAANGRVHRVARDASGGCVCSDPDPALVLRPGDTVELSATFASPPEDVGTMDVRVPLAGTFTGVRVVRG</sequence>
<name>A0A7X6MET6_9ACTN</name>
<dbReference type="Proteomes" id="UP000553209">
    <property type="component" value="Unassembled WGS sequence"/>
</dbReference>
<reference evidence="3 4" key="1">
    <citation type="submission" date="2020-04" db="EMBL/GenBank/DDBJ databases">
        <title>MicrobeNet Type strains.</title>
        <authorList>
            <person name="Nicholson A.C."/>
        </authorList>
    </citation>
    <scope>NUCLEOTIDE SEQUENCE [LARGE SCALE GENOMIC DNA]</scope>
    <source>
        <strain evidence="3 4">ATCC 23612</strain>
    </source>
</reference>
<proteinExistence type="predicted"/>
<dbReference type="PROSITE" id="PS51257">
    <property type="entry name" value="PROKAR_LIPOPROTEIN"/>
    <property type="match status" value="1"/>
</dbReference>
<dbReference type="EMBL" id="JAAXPG010000018">
    <property type="protein sequence ID" value="NKY99779.1"/>
    <property type="molecule type" value="Genomic_DNA"/>
</dbReference>
<evidence type="ECO:0000256" key="1">
    <source>
        <dbReference type="SAM" id="MobiDB-lite"/>
    </source>
</evidence>